<evidence type="ECO:0000256" key="1">
    <source>
        <dbReference type="ARBA" id="ARBA00004167"/>
    </source>
</evidence>
<accession>A0A9Q0MUU7</accession>
<evidence type="ECO:0000256" key="5">
    <source>
        <dbReference type="ARBA" id="ARBA00023136"/>
    </source>
</evidence>
<keyword evidence="5" id="KW-0472">Membrane</keyword>
<keyword evidence="9" id="KW-1185">Reference proteome</keyword>
<comment type="subcellular location">
    <subcellularLocation>
        <location evidence="1">Membrane</location>
        <topology evidence="1">Single-pass membrane protein</topology>
    </subcellularLocation>
</comment>
<sequence length="359" mass="39770">VAHTTNELGSKSNILQVNQSFIWPLARCATPEEHIIVELRSQTTKILLKTGLATTSTSRGGSSRGAISSNSKVVGRYVMLMQGLIGLGHLHVEDLLSDLNSKPIEVSVTFDVIYTSPDDEAGNFEPTNLINSIQQNSLDDDQQMLLKDIEQNIANLEKSLCQDRESSSTHNSKKRHILKRVISQGGGEKVSKSDPKVMMEKATGRQLNNSPTEKKGTLRTVRQFMKLGKQRHQRQTSRDSSTEDEGRSLITDTDGAITSGQETQNEQTDNCSQAESIQSGASSDVEEGTNLDSRSRRVRPLSRVEHHLKAQDFQVCVTIIEARQLPGLNMDPVVCIQIGDQKKYTSVKESTNCPYYNEN</sequence>
<evidence type="ECO:0000256" key="6">
    <source>
        <dbReference type="SAM" id="MobiDB-lite"/>
    </source>
</evidence>
<keyword evidence="2" id="KW-0812">Transmembrane</keyword>
<feature type="non-terminal residue" evidence="8">
    <location>
        <position position="1"/>
    </location>
</feature>
<dbReference type="EMBL" id="WJQU01000003">
    <property type="protein sequence ID" value="KAJ6637565.1"/>
    <property type="molecule type" value="Genomic_DNA"/>
</dbReference>
<evidence type="ECO:0000259" key="7">
    <source>
        <dbReference type="Pfam" id="PF00168"/>
    </source>
</evidence>
<dbReference type="GO" id="GO:0007009">
    <property type="term" value="P:plasma membrane organization"/>
    <property type="evidence" value="ECO:0007669"/>
    <property type="project" value="TreeGrafter"/>
</dbReference>
<name>A0A9Q0MUU7_9DIPT</name>
<dbReference type="Pfam" id="PF00168">
    <property type="entry name" value="C2"/>
    <property type="match status" value="1"/>
</dbReference>
<evidence type="ECO:0000256" key="3">
    <source>
        <dbReference type="ARBA" id="ARBA00022737"/>
    </source>
</evidence>
<dbReference type="InterPro" id="IPR037721">
    <property type="entry name" value="Ferlin"/>
</dbReference>
<dbReference type="SUPFAM" id="SSF49562">
    <property type="entry name" value="C2 domain (Calcium/lipid-binding domain, CaLB)"/>
    <property type="match status" value="1"/>
</dbReference>
<protein>
    <submittedName>
        <fullName evidence="8">Otoferlin</fullName>
    </submittedName>
</protein>
<dbReference type="PANTHER" id="PTHR12546:SF60">
    <property type="entry name" value="MISFIRE, ISOFORM F"/>
    <property type="match status" value="1"/>
</dbReference>
<feature type="region of interest" description="Disordered" evidence="6">
    <location>
        <begin position="160"/>
        <end position="298"/>
    </location>
</feature>
<feature type="non-terminal residue" evidence="8">
    <location>
        <position position="359"/>
    </location>
</feature>
<gene>
    <name evidence="8" type="primary">Otof_2</name>
    <name evidence="8" type="ORF">Bhyg_10296</name>
</gene>
<feature type="compositionally biased region" description="Basic and acidic residues" evidence="6">
    <location>
        <begin position="189"/>
        <end position="203"/>
    </location>
</feature>
<evidence type="ECO:0000313" key="9">
    <source>
        <dbReference type="Proteomes" id="UP001151699"/>
    </source>
</evidence>
<feature type="compositionally biased region" description="Basic and acidic residues" evidence="6">
    <location>
        <begin position="236"/>
        <end position="247"/>
    </location>
</feature>
<dbReference type="Gene3D" id="2.60.40.150">
    <property type="entry name" value="C2 domain"/>
    <property type="match status" value="1"/>
</dbReference>
<dbReference type="OrthoDB" id="7790466at2759"/>
<dbReference type="GO" id="GO:0016020">
    <property type="term" value="C:membrane"/>
    <property type="evidence" value="ECO:0007669"/>
    <property type="project" value="UniProtKB-SubCell"/>
</dbReference>
<organism evidence="8 9">
    <name type="scientific">Pseudolycoriella hygida</name>
    <dbReference type="NCBI Taxonomy" id="35572"/>
    <lineage>
        <taxon>Eukaryota</taxon>
        <taxon>Metazoa</taxon>
        <taxon>Ecdysozoa</taxon>
        <taxon>Arthropoda</taxon>
        <taxon>Hexapoda</taxon>
        <taxon>Insecta</taxon>
        <taxon>Pterygota</taxon>
        <taxon>Neoptera</taxon>
        <taxon>Endopterygota</taxon>
        <taxon>Diptera</taxon>
        <taxon>Nematocera</taxon>
        <taxon>Sciaroidea</taxon>
        <taxon>Sciaridae</taxon>
        <taxon>Pseudolycoriella</taxon>
    </lineage>
</organism>
<dbReference type="AlphaFoldDB" id="A0A9Q0MUU7"/>
<evidence type="ECO:0000256" key="2">
    <source>
        <dbReference type="ARBA" id="ARBA00022692"/>
    </source>
</evidence>
<keyword evidence="4" id="KW-1133">Transmembrane helix</keyword>
<comment type="caution">
    <text evidence="8">The sequence shown here is derived from an EMBL/GenBank/DDBJ whole genome shotgun (WGS) entry which is preliminary data.</text>
</comment>
<dbReference type="InterPro" id="IPR035892">
    <property type="entry name" value="C2_domain_sf"/>
</dbReference>
<feature type="compositionally biased region" description="Polar residues" evidence="6">
    <location>
        <begin position="256"/>
        <end position="282"/>
    </location>
</feature>
<evidence type="ECO:0000313" key="8">
    <source>
        <dbReference type="EMBL" id="KAJ6637565.1"/>
    </source>
</evidence>
<evidence type="ECO:0000256" key="4">
    <source>
        <dbReference type="ARBA" id="ARBA00022989"/>
    </source>
</evidence>
<feature type="domain" description="C2" evidence="7">
    <location>
        <begin position="314"/>
        <end position="358"/>
    </location>
</feature>
<keyword evidence="3" id="KW-0677">Repeat</keyword>
<dbReference type="InterPro" id="IPR000008">
    <property type="entry name" value="C2_dom"/>
</dbReference>
<reference evidence="8" key="1">
    <citation type="submission" date="2022-07" db="EMBL/GenBank/DDBJ databases">
        <authorList>
            <person name="Trinca V."/>
            <person name="Uliana J.V.C."/>
            <person name="Torres T.T."/>
            <person name="Ward R.J."/>
            <person name="Monesi N."/>
        </authorList>
    </citation>
    <scope>NUCLEOTIDE SEQUENCE</scope>
    <source>
        <strain evidence="8">HSMRA1968</strain>
        <tissue evidence="8">Whole embryos</tissue>
    </source>
</reference>
<proteinExistence type="predicted"/>
<dbReference type="PANTHER" id="PTHR12546">
    <property type="entry name" value="FER-1-LIKE"/>
    <property type="match status" value="1"/>
</dbReference>
<dbReference type="Proteomes" id="UP001151699">
    <property type="component" value="Chromosome X"/>
</dbReference>